<evidence type="ECO:0000313" key="6">
    <source>
        <dbReference type="Proteomes" id="UP000184226"/>
    </source>
</evidence>
<evidence type="ECO:0000256" key="3">
    <source>
        <dbReference type="SAM" id="MobiDB-lite"/>
    </source>
</evidence>
<proteinExistence type="inferred from homology"/>
<accession>A0A1M5ZHW8</accession>
<evidence type="ECO:0000259" key="4">
    <source>
        <dbReference type="Pfam" id="PF13525"/>
    </source>
</evidence>
<dbReference type="Pfam" id="PF13525">
    <property type="entry name" value="YfiO"/>
    <property type="match status" value="1"/>
</dbReference>
<dbReference type="STRING" id="658167.SAMN04488135_11523"/>
<feature type="domain" description="Outer membrane lipoprotein BamD-like" evidence="4">
    <location>
        <begin position="108"/>
        <end position="229"/>
    </location>
</feature>
<dbReference type="RefSeq" id="WP_073107611.1">
    <property type="nucleotide sequence ID" value="NZ_FQXE01000015.1"/>
</dbReference>
<dbReference type="Gene3D" id="1.25.40.10">
    <property type="entry name" value="Tetratricopeptide repeat domain"/>
    <property type="match status" value="1"/>
</dbReference>
<sequence precursor="true">MSVYSLPLRAAVLATTLSLSAVFATPALAFSDDEARRAIIELREQIKQITEQNRQARLQLADQLETIQHEMASMRGQMEQLNWQAELEKRSSQDQSGGTAATQVADPQEQAAYDAAMGLFRSGKYKEAAASLATFIQTFPTSALTPEARFYRGSSLYASKDFKGSIQGLQGMIKASPDDPRAPDALLVIAASQIELNDMAGAKTSLQRIIKDYPQSSAAETAKSRLKLLQ</sequence>
<evidence type="ECO:0000256" key="1">
    <source>
        <dbReference type="ARBA" id="ARBA00022729"/>
    </source>
</evidence>
<dbReference type="Proteomes" id="UP000184226">
    <property type="component" value="Unassembled WGS sequence"/>
</dbReference>
<evidence type="ECO:0000313" key="5">
    <source>
        <dbReference type="EMBL" id="SHI23915.1"/>
    </source>
</evidence>
<comment type="subcellular location">
    <subcellularLocation>
        <location evidence="2">Periplasm</location>
    </subcellularLocation>
</comment>
<feature type="chain" id="PRO_5009990169" description="Cell division coordinator CpoB" evidence="2">
    <location>
        <begin position="30"/>
        <end position="230"/>
    </location>
</feature>
<dbReference type="SUPFAM" id="SSF48452">
    <property type="entry name" value="TPR-like"/>
    <property type="match status" value="1"/>
</dbReference>
<dbReference type="OrthoDB" id="8525418at2"/>
<keyword evidence="2" id="KW-0574">Periplasm</keyword>
<keyword evidence="2" id="KW-0131">Cell cycle</keyword>
<dbReference type="AlphaFoldDB" id="A0A1M5ZHW8"/>
<evidence type="ECO:0000256" key="2">
    <source>
        <dbReference type="HAMAP-Rule" id="MF_02066"/>
    </source>
</evidence>
<keyword evidence="1 2" id="KW-0732">Signal</keyword>
<dbReference type="InterPro" id="IPR034706">
    <property type="entry name" value="CpoB"/>
</dbReference>
<gene>
    <name evidence="2" type="primary">cpoB</name>
    <name evidence="5" type="ORF">SAMN04488135_11523</name>
</gene>
<dbReference type="HAMAP" id="MF_02066">
    <property type="entry name" value="CpoB"/>
    <property type="match status" value="1"/>
</dbReference>
<organism evidence="5 6">
    <name type="scientific">Pollutimonas bauzanensis</name>
    <dbReference type="NCBI Taxonomy" id="658167"/>
    <lineage>
        <taxon>Bacteria</taxon>
        <taxon>Pseudomonadati</taxon>
        <taxon>Pseudomonadota</taxon>
        <taxon>Betaproteobacteria</taxon>
        <taxon>Burkholderiales</taxon>
        <taxon>Alcaligenaceae</taxon>
        <taxon>Pollutimonas</taxon>
    </lineage>
</organism>
<dbReference type="NCBIfam" id="TIGR02795">
    <property type="entry name" value="tol_pal_ybgF"/>
    <property type="match status" value="1"/>
</dbReference>
<protein>
    <recommendedName>
        <fullName evidence="2">Cell division coordinator CpoB</fullName>
    </recommendedName>
</protein>
<feature type="region of interest" description="Disordered" evidence="3">
    <location>
        <begin position="86"/>
        <end position="107"/>
    </location>
</feature>
<keyword evidence="6" id="KW-1185">Reference proteome</keyword>
<dbReference type="InterPro" id="IPR011990">
    <property type="entry name" value="TPR-like_helical_dom_sf"/>
</dbReference>
<dbReference type="EMBL" id="FQXE01000015">
    <property type="protein sequence ID" value="SHI23915.1"/>
    <property type="molecule type" value="Genomic_DNA"/>
</dbReference>
<keyword evidence="2" id="KW-0132">Cell division</keyword>
<dbReference type="InterPro" id="IPR039565">
    <property type="entry name" value="BamD-like"/>
</dbReference>
<feature type="coiled-coil region" evidence="2">
    <location>
        <begin position="32"/>
        <end position="84"/>
    </location>
</feature>
<comment type="function">
    <text evidence="2">Mediates coordination of peptidoglycan synthesis and outer membrane constriction during cell division.</text>
</comment>
<comment type="similarity">
    <text evidence="2">Belongs to the CpoB family.</text>
</comment>
<dbReference type="InterPro" id="IPR014162">
    <property type="entry name" value="CpoB_C"/>
</dbReference>
<keyword evidence="2" id="KW-0175">Coiled coil</keyword>
<feature type="compositionally biased region" description="Polar residues" evidence="3">
    <location>
        <begin position="93"/>
        <end position="102"/>
    </location>
</feature>
<dbReference type="GO" id="GO:0030288">
    <property type="term" value="C:outer membrane-bounded periplasmic space"/>
    <property type="evidence" value="ECO:0007669"/>
    <property type="project" value="UniProtKB-UniRule"/>
</dbReference>
<name>A0A1M5ZHW8_9BURK</name>
<feature type="signal peptide" evidence="2">
    <location>
        <begin position="1"/>
        <end position="29"/>
    </location>
</feature>
<dbReference type="GO" id="GO:0043093">
    <property type="term" value="P:FtsZ-dependent cytokinesis"/>
    <property type="evidence" value="ECO:0007669"/>
    <property type="project" value="UniProtKB-UniRule"/>
</dbReference>
<reference evidence="5 6" key="1">
    <citation type="submission" date="2016-11" db="EMBL/GenBank/DDBJ databases">
        <authorList>
            <person name="Jaros S."/>
            <person name="Januszkiewicz K."/>
            <person name="Wedrychowicz H."/>
        </authorList>
    </citation>
    <scope>NUCLEOTIDE SEQUENCE [LARGE SCALE GENOMIC DNA]</scope>
    <source>
        <strain evidence="5 6">CGMCC 1.10190</strain>
    </source>
</reference>